<evidence type="ECO:0000259" key="5">
    <source>
        <dbReference type="Pfam" id="PF23493"/>
    </source>
</evidence>
<sequence length="87" mass="9890">TNVSIDSSKELCESVLSLIRELGEPLGILQNSTKGSLEEEIENLIEQRQQARKNKDFALADKIRDDLKARNIILEDTPQGVRWKKVN</sequence>
<dbReference type="GO" id="GO:0004812">
    <property type="term" value="F:aminoacyl-tRNA ligase activity"/>
    <property type="evidence" value="ECO:0007669"/>
    <property type="project" value="InterPro"/>
</dbReference>
<proteinExistence type="predicted"/>
<evidence type="ECO:0000256" key="2">
    <source>
        <dbReference type="ARBA" id="ARBA00022741"/>
    </source>
</evidence>
<dbReference type="EMBL" id="WNVG01000698">
    <property type="protein sequence ID" value="MDZ5034581.1"/>
    <property type="molecule type" value="Genomic_DNA"/>
</dbReference>
<feature type="non-terminal residue" evidence="6">
    <location>
        <position position="1"/>
    </location>
</feature>
<dbReference type="InterPro" id="IPR056411">
    <property type="entry name" value="CysS_C"/>
</dbReference>
<gene>
    <name evidence="6" type="ORF">GNF81_17950</name>
</gene>
<feature type="domain" description="Cysteinyl-tRNA ligase anticodon binding" evidence="5">
    <location>
        <begin position="36"/>
        <end position="83"/>
    </location>
</feature>
<evidence type="ECO:0000256" key="4">
    <source>
        <dbReference type="SAM" id="Coils"/>
    </source>
</evidence>
<keyword evidence="3" id="KW-0067">ATP-binding</keyword>
<dbReference type="Gene3D" id="1.20.120.1910">
    <property type="entry name" value="Cysteine-tRNA ligase, C-terminal anti-codon recognition domain"/>
    <property type="match status" value="1"/>
</dbReference>
<dbReference type="Pfam" id="PF23493">
    <property type="entry name" value="CysS_C"/>
    <property type="match status" value="1"/>
</dbReference>
<keyword evidence="1 6" id="KW-0436">Ligase</keyword>
<dbReference type="GO" id="GO:0006418">
    <property type="term" value="P:tRNA aminoacylation for protein translation"/>
    <property type="evidence" value="ECO:0007669"/>
    <property type="project" value="InterPro"/>
</dbReference>
<keyword evidence="4" id="KW-0175">Coiled coil</keyword>
<keyword evidence="2" id="KW-0547">Nucleotide-binding</keyword>
<evidence type="ECO:0000256" key="3">
    <source>
        <dbReference type="ARBA" id="ARBA00022840"/>
    </source>
</evidence>
<reference evidence="6" key="1">
    <citation type="submission" date="2019-11" db="EMBL/GenBank/DDBJ databases">
        <title>Characterization of Clostridium perfringens isolates from swine manure treated agricultural soils.</title>
        <authorList>
            <person name="Wushke S.T."/>
        </authorList>
    </citation>
    <scope>NUCLEOTIDE SEQUENCE</scope>
    <source>
        <strain evidence="6">X15</strain>
    </source>
</reference>
<protein>
    <submittedName>
        <fullName evidence="6">Cysteine--tRNA ligase</fullName>
    </submittedName>
</protein>
<feature type="coiled-coil region" evidence="4">
    <location>
        <begin position="34"/>
        <end position="61"/>
    </location>
</feature>
<dbReference type="Proteomes" id="UP001289066">
    <property type="component" value="Unassembled WGS sequence"/>
</dbReference>
<comment type="caution">
    <text evidence="6">The sequence shown here is derived from an EMBL/GenBank/DDBJ whole genome shotgun (WGS) entry which is preliminary data.</text>
</comment>
<dbReference type="GO" id="GO:0005524">
    <property type="term" value="F:ATP binding"/>
    <property type="evidence" value="ECO:0007669"/>
    <property type="project" value="UniProtKB-KW"/>
</dbReference>
<name>A0AAW9J1F9_CLOPF</name>
<evidence type="ECO:0000256" key="1">
    <source>
        <dbReference type="ARBA" id="ARBA00022598"/>
    </source>
</evidence>
<dbReference type="InterPro" id="IPR009080">
    <property type="entry name" value="tRNAsynth_Ia_anticodon-bd"/>
</dbReference>
<evidence type="ECO:0000313" key="6">
    <source>
        <dbReference type="EMBL" id="MDZ5034581.1"/>
    </source>
</evidence>
<accession>A0AAW9J1F9</accession>
<dbReference type="AlphaFoldDB" id="A0AAW9J1F9"/>
<dbReference type="SUPFAM" id="SSF47323">
    <property type="entry name" value="Anticodon-binding domain of a subclass of class I aminoacyl-tRNA synthetases"/>
    <property type="match status" value="1"/>
</dbReference>
<organism evidence="6 7">
    <name type="scientific">Clostridium perfringens</name>
    <dbReference type="NCBI Taxonomy" id="1502"/>
    <lineage>
        <taxon>Bacteria</taxon>
        <taxon>Bacillati</taxon>
        <taxon>Bacillota</taxon>
        <taxon>Clostridia</taxon>
        <taxon>Eubacteriales</taxon>
        <taxon>Clostridiaceae</taxon>
        <taxon>Clostridium</taxon>
    </lineage>
</organism>
<evidence type="ECO:0000313" key="7">
    <source>
        <dbReference type="Proteomes" id="UP001289066"/>
    </source>
</evidence>